<dbReference type="RefSeq" id="WP_347721609.1">
    <property type="nucleotide sequence ID" value="NZ_CP104395.1"/>
</dbReference>
<protein>
    <submittedName>
        <fullName evidence="2">HD superfamily phosphohydrolase</fullName>
    </submittedName>
</protein>
<dbReference type="Gene3D" id="1.10.3210.10">
    <property type="entry name" value="Hypothetical protein af1432"/>
    <property type="match status" value="1"/>
</dbReference>
<gene>
    <name evidence="2" type="ORF">SVXNc_0767</name>
</gene>
<proteinExistence type="predicted"/>
<name>A0ABY8CF03_9ARCH</name>
<dbReference type="PANTHER" id="PTHR11373">
    <property type="entry name" value="DEOXYNUCLEOSIDE TRIPHOSPHATE TRIPHOSPHOHYDROLASE"/>
    <property type="match status" value="1"/>
</dbReference>
<evidence type="ECO:0000313" key="2">
    <source>
        <dbReference type="EMBL" id="WEL19777.1"/>
    </source>
</evidence>
<dbReference type="InterPro" id="IPR045509">
    <property type="entry name" value="HD_assoc_2"/>
</dbReference>
<reference evidence="2 3" key="1">
    <citation type="submission" date="2022-09" db="EMBL/GenBank/DDBJ databases">
        <title>Xylan utilization by haloarchaea-nanohaloarchaea associations.</title>
        <authorList>
            <person name="Yakimov M."/>
        </authorList>
    </citation>
    <scope>NUCLEOTIDE SEQUENCE [LARGE SCALE GENOMIC DNA]</scope>
    <source>
        <strain evidence="2 3">SVXNc</strain>
    </source>
</reference>
<dbReference type="Proteomes" id="UP001218034">
    <property type="component" value="Chromosome"/>
</dbReference>
<dbReference type="PROSITE" id="PS51831">
    <property type="entry name" value="HD"/>
    <property type="match status" value="1"/>
</dbReference>
<evidence type="ECO:0000313" key="3">
    <source>
        <dbReference type="Proteomes" id="UP001218034"/>
    </source>
</evidence>
<dbReference type="SUPFAM" id="SSF109604">
    <property type="entry name" value="HD-domain/PDEase-like"/>
    <property type="match status" value="1"/>
</dbReference>
<dbReference type="PANTHER" id="PTHR11373:SF4">
    <property type="entry name" value="DEOXYNUCLEOSIDE TRIPHOSPHATE TRIPHOSPHOHYDROLASE SAMHD1"/>
    <property type="match status" value="1"/>
</dbReference>
<dbReference type="InterPro" id="IPR050135">
    <property type="entry name" value="dGTPase-like"/>
</dbReference>
<dbReference type="InterPro" id="IPR006674">
    <property type="entry name" value="HD_domain"/>
</dbReference>
<dbReference type="Pfam" id="PF19276">
    <property type="entry name" value="HD_assoc_2"/>
    <property type="match status" value="1"/>
</dbReference>
<accession>A0ABY8CF03</accession>
<keyword evidence="3" id="KW-1185">Reference proteome</keyword>
<dbReference type="EMBL" id="CP104395">
    <property type="protein sequence ID" value="WEL19777.1"/>
    <property type="molecule type" value="Genomic_DNA"/>
</dbReference>
<organism evidence="2 3">
    <name type="scientific">Candidatus Nanohalococcus occultus</name>
    <dbReference type="NCBI Taxonomy" id="2978047"/>
    <lineage>
        <taxon>Archaea</taxon>
        <taxon>Candidatus Nanohalarchaeota</taxon>
        <taxon>Candidatus Nanohalarchaeota incertae sedis</taxon>
        <taxon>Candidatus Nanohalococcus</taxon>
    </lineage>
</organism>
<dbReference type="CDD" id="cd00077">
    <property type="entry name" value="HDc"/>
    <property type="match status" value="1"/>
</dbReference>
<dbReference type="Pfam" id="PF01966">
    <property type="entry name" value="HD"/>
    <property type="match status" value="1"/>
</dbReference>
<dbReference type="SMART" id="SM00471">
    <property type="entry name" value="HDc"/>
    <property type="match status" value="1"/>
</dbReference>
<dbReference type="GeneID" id="90590204"/>
<feature type="domain" description="HD" evidence="1">
    <location>
        <begin position="50"/>
        <end position="155"/>
    </location>
</feature>
<evidence type="ECO:0000259" key="1">
    <source>
        <dbReference type="PROSITE" id="PS51831"/>
    </source>
</evidence>
<sequence length="390" mass="44662">MKHVKDALHGYIELNDQEQRVVDSPQVQRLRRIRQLGLSSLVYPSATHTRFQHSLGVTHLAGRFAESLDLDDQRRQELRIAALLHDSGHGPFSHASELVMEKEGYSHEDFSCKIVDQLEDCFEVDAGRVKRIIKGELEIGQAVAGEIDADRMDYLMRDAHSSGLEHGHIDASTIIRLAEIDSRRLVFDSKAIDALEGLFTSRFHMIKTLYTHHAVNIAEKMLQRALEDYVSDVEKQMRMDDYEMHNALMNSSGESKEIYSKVKERKLYKRCLDWDRDKLTKEQLKTLEKQIKDEKKIEEEIAETAGVESSKVIVDAPSTPRIKEINVKVKKNGFVKDLTELSPVPEALSKAEWRTVKMEVYCEEGIEDDVSEAAEEVLEKHTNAINEYLD</sequence>
<dbReference type="InterPro" id="IPR003607">
    <property type="entry name" value="HD/PDEase_dom"/>
</dbReference>